<keyword evidence="9 13" id="KW-1133">Transmembrane helix</keyword>
<keyword evidence="7 13" id="KW-1005">Bacterial flagellum biogenesis</keyword>
<reference evidence="15 17" key="2">
    <citation type="journal article" date="2016" name="Genome Announc.">
        <title>Complete Genome Sequence of the Highly Virulent Aeromonas schubertii Strain WL1483, Isolated from Diseased Snakehead Fish (Channa argus) in China.</title>
        <authorList>
            <person name="Liu L."/>
            <person name="Li N."/>
            <person name="Zhang D."/>
            <person name="Fu X."/>
            <person name="Shi C."/>
            <person name="Lin Q."/>
            <person name="Hao G."/>
        </authorList>
    </citation>
    <scope>NUCLEOTIDE SEQUENCE [LARGE SCALE GENOMIC DNA]</scope>
    <source>
        <strain evidence="15 17">WL1483</strain>
    </source>
</reference>
<dbReference type="Proteomes" id="UP000058114">
    <property type="component" value="Chromosome"/>
</dbReference>
<protein>
    <recommendedName>
        <fullName evidence="3 13">Flagellar biosynthetic protein FlhB</fullName>
    </recommendedName>
</protein>
<organism evidence="15 17">
    <name type="scientific">Aeromonas schubertii</name>
    <dbReference type="NCBI Taxonomy" id="652"/>
    <lineage>
        <taxon>Bacteria</taxon>
        <taxon>Pseudomonadati</taxon>
        <taxon>Pseudomonadota</taxon>
        <taxon>Gammaproteobacteria</taxon>
        <taxon>Aeromonadales</taxon>
        <taxon>Aeromonadaceae</taxon>
        <taxon>Aeromonas</taxon>
    </lineage>
</organism>
<dbReference type="OrthoDB" id="9807950at2"/>
<dbReference type="Pfam" id="PF01312">
    <property type="entry name" value="Bac_export_2"/>
    <property type="match status" value="1"/>
</dbReference>
<dbReference type="GO" id="GO:0009306">
    <property type="term" value="P:protein secretion"/>
    <property type="evidence" value="ECO:0007669"/>
    <property type="project" value="InterPro"/>
</dbReference>
<keyword evidence="15" id="KW-0966">Cell projection</keyword>
<evidence type="ECO:0000256" key="3">
    <source>
        <dbReference type="ARBA" id="ARBA00021622"/>
    </source>
</evidence>
<proteinExistence type="inferred from homology"/>
<dbReference type="GO" id="GO:0044780">
    <property type="term" value="P:bacterial-type flagellum assembly"/>
    <property type="evidence" value="ECO:0007669"/>
    <property type="project" value="InterPro"/>
</dbReference>
<comment type="subcellular location">
    <subcellularLocation>
        <location evidence="1">Cell membrane</location>
        <topology evidence="1">Multi-pass membrane protein</topology>
    </subcellularLocation>
</comment>
<evidence type="ECO:0000256" key="2">
    <source>
        <dbReference type="ARBA" id="ARBA00010690"/>
    </source>
</evidence>
<evidence type="ECO:0000256" key="14">
    <source>
        <dbReference type="SAM" id="MobiDB-lite"/>
    </source>
</evidence>
<dbReference type="EMBL" id="JAIRBT010000008">
    <property type="protein sequence ID" value="MBZ6066145.1"/>
    <property type="molecule type" value="Genomic_DNA"/>
</dbReference>
<keyword evidence="5 13" id="KW-1003">Cell membrane</keyword>
<dbReference type="SUPFAM" id="SSF160544">
    <property type="entry name" value="EscU C-terminal domain-like"/>
    <property type="match status" value="1"/>
</dbReference>
<dbReference type="AlphaFoldDB" id="A0A0S2SNN1"/>
<reference evidence="16 18" key="3">
    <citation type="submission" date="2021-09" db="EMBL/GenBank/DDBJ databases">
        <title>Aeromonas schubertii isolated from Asian sea bass.</title>
        <authorList>
            <person name="Pinpimai K."/>
        </authorList>
    </citation>
    <scope>NUCLEOTIDE SEQUENCE [LARGE SCALE GENOMIC DNA]</scope>
    <source>
        <strain evidence="16 18">CHULA2021a</strain>
    </source>
</reference>
<evidence type="ECO:0000256" key="7">
    <source>
        <dbReference type="ARBA" id="ARBA00022795"/>
    </source>
</evidence>
<keyword evidence="11 13" id="KW-1006">Bacterial flagellum protein export</keyword>
<dbReference type="STRING" id="652.WL1483_3926"/>
<keyword evidence="6 13" id="KW-0812">Transmembrane</keyword>
<keyword evidence="8 13" id="KW-0653">Protein transport</keyword>
<dbReference type="RefSeq" id="WP_050667127.1">
    <property type="nucleotide sequence ID" value="NZ_CDDB01000068.1"/>
</dbReference>
<feature type="transmembrane region" description="Helical" evidence="13">
    <location>
        <begin position="37"/>
        <end position="60"/>
    </location>
</feature>
<comment type="similarity">
    <text evidence="2 13">Belongs to the type III secretion exporter family.</text>
</comment>
<evidence type="ECO:0000256" key="5">
    <source>
        <dbReference type="ARBA" id="ARBA00022475"/>
    </source>
</evidence>
<feature type="compositionally biased region" description="Basic and acidic residues" evidence="14">
    <location>
        <begin position="1"/>
        <end position="10"/>
    </location>
</feature>
<feature type="transmembrane region" description="Helical" evidence="13">
    <location>
        <begin position="188"/>
        <end position="210"/>
    </location>
</feature>
<evidence type="ECO:0000313" key="17">
    <source>
        <dbReference type="Proteomes" id="UP000058114"/>
    </source>
</evidence>
<dbReference type="GO" id="GO:0005886">
    <property type="term" value="C:plasma membrane"/>
    <property type="evidence" value="ECO:0007669"/>
    <property type="project" value="UniProtKB-SubCell"/>
</dbReference>
<dbReference type="PANTHER" id="PTHR30531:SF12">
    <property type="entry name" value="FLAGELLAR BIOSYNTHETIC PROTEIN FLHB"/>
    <property type="match status" value="1"/>
</dbReference>
<dbReference type="Proteomes" id="UP000774958">
    <property type="component" value="Unassembled WGS sequence"/>
</dbReference>
<feature type="region of interest" description="Disordered" evidence="14">
    <location>
        <begin position="1"/>
        <end position="26"/>
    </location>
</feature>
<dbReference type="PATRIC" id="fig|652.5.peg.1437"/>
<evidence type="ECO:0000256" key="12">
    <source>
        <dbReference type="ARBA" id="ARBA00025078"/>
    </source>
</evidence>
<dbReference type="PANTHER" id="PTHR30531">
    <property type="entry name" value="FLAGELLAR BIOSYNTHETIC PROTEIN FLHB"/>
    <property type="match status" value="1"/>
</dbReference>
<feature type="transmembrane region" description="Helical" evidence="13">
    <location>
        <begin position="137"/>
        <end position="163"/>
    </location>
</feature>
<dbReference type="Gene3D" id="3.40.1690.10">
    <property type="entry name" value="secretion proteins EscU"/>
    <property type="match status" value="1"/>
</dbReference>
<feature type="transmembrane region" description="Helical" evidence="13">
    <location>
        <begin position="94"/>
        <end position="116"/>
    </location>
</feature>
<dbReference type="NCBIfam" id="TIGR00328">
    <property type="entry name" value="flhB"/>
    <property type="match status" value="1"/>
</dbReference>
<keyword evidence="10 13" id="KW-0472">Membrane</keyword>
<dbReference type="InterPro" id="IPR006136">
    <property type="entry name" value="FlhB"/>
</dbReference>
<evidence type="ECO:0000256" key="9">
    <source>
        <dbReference type="ARBA" id="ARBA00022989"/>
    </source>
</evidence>
<evidence type="ECO:0000256" key="8">
    <source>
        <dbReference type="ARBA" id="ARBA00022927"/>
    </source>
</evidence>
<dbReference type="FunFam" id="3.40.1690.10:FF:000001">
    <property type="entry name" value="Flagellar biosynthetic protein FlhB"/>
    <property type="match status" value="1"/>
</dbReference>
<evidence type="ECO:0000256" key="10">
    <source>
        <dbReference type="ARBA" id="ARBA00023136"/>
    </source>
</evidence>
<dbReference type="Gene3D" id="6.10.250.2080">
    <property type="match status" value="1"/>
</dbReference>
<keyword evidence="18" id="KW-1185">Reference proteome</keyword>
<dbReference type="InterPro" id="IPR006135">
    <property type="entry name" value="T3SS_substrate_exporter"/>
</dbReference>
<sequence>MAETDQERSELPTGKRLQEARDKGQIPRSRELGTASVLLAACFALMMIKGSLASSLVSIFRQGFSLEREQIFDPHAMGTLLTELIKALIEPLGILFFLVMVASFVGNILMGGFNFSTEAMLPKFNKLNPLNGLKRMFGVQSLVELLKSIAKVLFIALFAWWLLASQFDHLMHLSVEGFPGGVIDALELFLWMIVVLCCSLLPIVAIDVPFQQWNHMRQLKMTKQEVKDEYRDTEGKPEVKGRIRRLQMEMAMRRMMGDVPKADVVITNPSHYSVALQYDPKRPGAAPKVLAKGVDEVAMKIREIAREYEIPILPSPALTRAIYHSTELGHEIPEGLFAAVAQVLAYVYQLKQFRRGRGHRPRPLAQELPIPDEYRK</sequence>
<keyword evidence="4 13" id="KW-0813">Transport</keyword>
<evidence type="ECO:0000313" key="16">
    <source>
        <dbReference type="EMBL" id="MBZ6066145.1"/>
    </source>
</evidence>
<gene>
    <name evidence="13 15" type="primary">flhB</name>
    <name evidence="16" type="ORF">LA374_07995</name>
    <name evidence="15" type="ORF">WL1483_3926</name>
</gene>
<name>A0A0S2SNN1_9GAMM</name>
<dbReference type="KEGG" id="asr:WL1483_3926"/>
<dbReference type="EMBL" id="CP013067">
    <property type="protein sequence ID" value="ALP43345.1"/>
    <property type="molecule type" value="Genomic_DNA"/>
</dbReference>
<evidence type="ECO:0000256" key="4">
    <source>
        <dbReference type="ARBA" id="ARBA00022448"/>
    </source>
</evidence>
<evidence type="ECO:0000256" key="13">
    <source>
        <dbReference type="RuleBase" id="RU364091"/>
    </source>
</evidence>
<evidence type="ECO:0000256" key="6">
    <source>
        <dbReference type="ARBA" id="ARBA00022692"/>
    </source>
</evidence>
<comment type="function">
    <text evidence="12 13">Required for formation of the rod structure in the basal body of the flagellar apparatus. Together with FliI and FliH, may constitute the export apparatus of flagellin.</text>
</comment>
<dbReference type="InterPro" id="IPR029025">
    <property type="entry name" value="T3SS_substrate_exporter_C"/>
</dbReference>
<dbReference type="PRINTS" id="PR00950">
    <property type="entry name" value="TYPE3IMSPROT"/>
</dbReference>
<evidence type="ECO:0000256" key="11">
    <source>
        <dbReference type="ARBA" id="ARBA00023225"/>
    </source>
</evidence>
<accession>A0A0S2SNN1</accession>
<feature type="compositionally biased region" description="Basic and acidic residues" evidence="14">
    <location>
        <begin position="16"/>
        <end position="26"/>
    </location>
</feature>
<reference evidence="17" key="1">
    <citation type="submission" date="2015-10" db="EMBL/GenBank/DDBJ databases">
        <title>Complete Genome Sequence of Aeromonas schubertii strain WL1483.</title>
        <authorList>
            <person name="Liu L."/>
        </authorList>
    </citation>
    <scope>NUCLEOTIDE SEQUENCE [LARGE SCALE GENOMIC DNA]</scope>
    <source>
        <strain evidence="17">WL1483</strain>
    </source>
</reference>
<keyword evidence="15" id="KW-0969">Cilium</keyword>
<keyword evidence="15" id="KW-0282">Flagellum</keyword>
<evidence type="ECO:0000313" key="15">
    <source>
        <dbReference type="EMBL" id="ALP43345.1"/>
    </source>
</evidence>
<evidence type="ECO:0000256" key="1">
    <source>
        <dbReference type="ARBA" id="ARBA00004651"/>
    </source>
</evidence>
<evidence type="ECO:0000313" key="18">
    <source>
        <dbReference type="Proteomes" id="UP000774958"/>
    </source>
</evidence>